<evidence type="ECO:0000313" key="8">
    <source>
        <dbReference type="Proteomes" id="UP001419268"/>
    </source>
</evidence>
<organism evidence="7 8">
    <name type="scientific">Stephania cephalantha</name>
    <dbReference type="NCBI Taxonomy" id="152367"/>
    <lineage>
        <taxon>Eukaryota</taxon>
        <taxon>Viridiplantae</taxon>
        <taxon>Streptophyta</taxon>
        <taxon>Embryophyta</taxon>
        <taxon>Tracheophyta</taxon>
        <taxon>Spermatophyta</taxon>
        <taxon>Magnoliopsida</taxon>
        <taxon>Ranunculales</taxon>
        <taxon>Menispermaceae</taxon>
        <taxon>Menispermoideae</taxon>
        <taxon>Cissampelideae</taxon>
        <taxon>Stephania</taxon>
    </lineage>
</organism>
<keyword evidence="2 4" id="KW-0863">Zinc-finger</keyword>
<keyword evidence="8" id="KW-1185">Reference proteome</keyword>
<evidence type="ECO:0000256" key="5">
    <source>
        <dbReference type="SAM" id="MobiDB-lite"/>
    </source>
</evidence>
<dbReference type="InterPro" id="IPR006564">
    <property type="entry name" value="Znf_PMZ"/>
</dbReference>
<evidence type="ECO:0000259" key="6">
    <source>
        <dbReference type="PROSITE" id="PS50966"/>
    </source>
</evidence>
<dbReference type="InterPro" id="IPR007527">
    <property type="entry name" value="Znf_SWIM"/>
</dbReference>
<dbReference type="AlphaFoldDB" id="A0AAP0IAY7"/>
<dbReference type="PANTHER" id="PTHR31973:SF195">
    <property type="entry name" value="MUDR FAMILY TRANSPOSASE"/>
    <property type="match status" value="1"/>
</dbReference>
<proteinExistence type="predicted"/>
<evidence type="ECO:0000313" key="7">
    <source>
        <dbReference type="EMBL" id="KAK9111783.1"/>
    </source>
</evidence>
<sequence>MCLIYITFTRKYLHGFFLTNVECFNGVLKGARFYPVTALVQLTFYCVMAYFNKRRDEIGATLGRGERYTKYALDKLSHWGKAAGGHNVTLVNHENGTFEVTAARGYHLRKRSNKQVVKLEAPRCTCMKWQCFGIPCSHVQAVCASVAIDHCQYIESYYRLSVYSQCYATNFQPIPHEDYWPNARVPHTLLPDPSRKRVKRGRPQTRRLRTEMDWRGNQKQPRHMQQEKEWRENPTTLRCSKCKQDGHNMRTCSRRQQEQPPNGP</sequence>
<dbReference type="PROSITE" id="PS50966">
    <property type="entry name" value="ZF_SWIM"/>
    <property type="match status" value="1"/>
</dbReference>
<keyword evidence="3" id="KW-0862">Zinc</keyword>
<dbReference type="EMBL" id="JBBNAG010000008">
    <property type="protein sequence ID" value="KAK9111783.1"/>
    <property type="molecule type" value="Genomic_DNA"/>
</dbReference>
<feature type="compositionally biased region" description="Basic residues" evidence="5">
    <location>
        <begin position="196"/>
        <end position="207"/>
    </location>
</feature>
<evidence type="ECO:0000256" key="2">
    <source>
        <dbReference type="ARBA" id="ARBA00022771"/>
    </source>
</evidence>
<protein>
    <recommendedName>
        <fullName evidence="6">SWIM-type domain-containing protein</fullName>
    </recommendedName>
</protein>
<dbReference type="GO" id="GO:0008270">
    <property type="term" value="F:zinc ion binding"/>
    <property type="evidence" value="ECO:0007669"/>
    <property type="project" value="UniProtKB-KW"/>
</dbReference>
<dbReference type="PANTHER" id="PTHR31973">
    <property type="entry name" value="POLYPROTEIN, PUTATIVE-RELATED"/>
    <property type="match status" value="1"/>
</dbReference>
<keyword evidence="1" id="KW-0479">Metal-binding</keyword>
<name>A0AAP0IAY7_9MAGN</name>
<dbReference type="Pfam" id="PF04434">
    <property type="entry name" value="SWIM"/>
    <property type="match status" value="1"/>
</dbReference>
<dbReference type="SMART" id="SM00575">
    <property type="entry name" value="ZnF_PMZ"/>
    <property type="match status" value="1"/>
</dbReference>
<feature type="region of interest" description="Disordered" evidence="5">
    <location>
        <begin position="190"/>
        <end position="264"/>
    </location>
</feature>
<reference evidence="7 8" key="1">
    <citation type="submission" date="2024-01" db="EMBL/GenBank/DDBJ databases">
        <title>Genome assemblies of Stephania.</title>
        <authorList>
            <person name="Yang L."/>
        </authorList>
    </citation>
    <scope>NUCLEOTIDE SEQUENCE [LARGE SCALE GENOMIC DNA]</scope>
    <source>
        <strain evidence="7">JXDWG</strain>
        <tissue evidence="7">Leaf</tissue>
    </source>
</reference>
<evidence type="ECO:0000256" key="4">
    <source>
        <dbReference type="PROSITE-ProRule" id="PRU00325"/>
    </source>
</evidence>
<gene>
    <name evidence="7" type="ORF">Scep_019302</name>
</gene>
<dbReference type="Proteomes" id="UP001419268">
    <property type="component" value="Unassembled WGS sequence"/>
</dbReference>
<evidence type="ECO:0000256" key="1">
    <source>
        <dbReference type="ARBA" id="ARBA00022723"/>
    </source>
</evidence>
<feature type="domain" description="SWIM-type" evidence="6">
    <location>
        <begin position="115"/>
        <end position="147"/>
    </location>
</feature>
<accession>A0AAP0IAY7</accession>
<comment type="caution">
    <text evidence="7">The sequence shown here is derived from an EMBL/GenBank/DDBJ whole genome shotgun (WGS) entry which is preliminary data.</text>
</comment>
<evidence type="ECO:0000256" key="3">
    <source>
        <dbReference type="ARBA" id="ARBA00022833"/>
    </source>
</evidence>